<feature type="region of interest" description="Disordered" evidence="1">
    <location>
        <begin position="44"/>
        <end position="73"/>
    </location>
</feature>
<proteinExistence type="predicted"/>
<dbReference type="AlphaFoldDB" id="A0A1M4XSY1"/>
<evidence type="ECO:0000313" key="2">
    <source>
        <dbReference type="EMBL" id="SHE96545.1"/>
    </source>
</evidence>
<evidence type="ECO:0008006" key="4">
    <source>
        <dbReference type="Google" id="ProtNLM"/>
    </source>
</evidence>
<protein>
    <recommendedName>
        <fullName evidence="4">TonB family C-terminal domain-containing protein</fullName>
    </recommendedName>
</protein>
<evidence type="ECO:0000313" key="3">
    <source>
        <dbReference type="Proteomes" id="UP000184164"/>
    </source>
</evidence>
<dbReference type="EMBL" id="FQUM01000003">
    <property type="protein sequence ID" value="SHE96545.1"/>
    <property type="molecule type" value="Genomic_DNA"/>
</dbReference>
<keyword evidence="3" id="KW-1185">Reference proteome</keyword>
<reference evidence="3" key="1">
    <citation type="submission" date="2016-11" db="EMBL/GenBank/DDBJ databases">
        <authorList>
            <person name="Varghese N."/>
            <person name="Submissions S."/>
        </authorList>
    </citation>
    <scope>NUCLEOTIDE SEQUENCE [LARGE SCALE GENOMIC DNA]</scope>
    <source>
        <strain evidence="3">DSM 26910</strain>
    </source>
</reference>
<name>A0A1M4XSY1_9BACT</name>
<dbReference type="Proteomes" id="UP000184164">
    <property type="component" value="Unassembled WGS sequence"/>
</dbReference>
<evidence type="ECO:0000256" key="1">
    <source>
        <dbReference type="SAM" id="MobiDB-lite"/>
    </source>
</evidence>
<feature type="compositionally biased region" description="Polar residues" evidence="1">
    <location>
        <begin position="53"/>
        <end position="73"/>
    </location>
</feature>
<dbReference type="STRING" id="1484053.SAMN05444274_103109"/>
<organism evidence="2 3">
    <name type="scientific">Mariniphaga anaerophila</name>
    <dbReference type="NCBI Taxonomy" id="1484053"/>
    <lineage>
        <taxon>Bacteria</taxon>
        <taxon>Pseudomonadati</taxon>
        <taxon>Bacteroidota</taxon>
        <taxon>Bacteroidia</taxon>
        <taxon>Marinilabiliales</taxon>
        <taxon>Prolixibacteraceae</taxon>
        <taxon>Mariniphaga</taxon>
    </lineage>
</organism>
<gene>
    <name evidence="2" type="ORF">SAMN05444274_103109</name>
</gene>
<accession>A0A1M4XSY1</accession>
<sequence length="231" mass="25625">MGTLIFHILLVSVFLLADVDMKGTAYEEELLIEFPELIPEPEAVEETKETQESEPTANEASSPLSETRSNRTNIASNKLAKTDEFFDEDYMREVEAAKQLVSDVNNQLSKEAVNLEDIKMPVKTTEGMNPDSIDNVVYTGESNIVYYLENRYHVSLPIPVYLAQSGGTVVVDIAVTRDGKVIEATPRKNASIRDDQIFLYAKAAASRTIFNADASAPNPQKGTIHYTFVAQ</sequence>